<dbReference type="InterPro" id="IPR007317">
    <property type="entry name" value="GET4"/>
</dbReference>
<gene>
    <name evidence="1" type="ORF">M9Y10_005133</name>
</gene>
<evidence type="ECO:0000313" key="2">
    <source>
        <dbReference type="Proteomes" id="UP001470230"/>
    </source>
</evidence>
<dbReference type="EMBL" id="JAPFFF010000011">
    <property type="protein sequence ID" value="KAK8878365.1"/>
    <property type="molecule type" value="Genomic_DNA"/>
</dbReference>
<accession>A0ABR2JMQ6</accession>
<dbReference type="Gene3D" id="1.25.40.10">
    <property type="entry name" value="Tetratricopeptide repeat domain"/>
    <property type="match status" value="1"/>
</dbReference>
<comment type="caution">
    <text evidence="1">The sequence shown here is derived from an EMBL/GenBank/DDBJ whole genome shotgun (WGS) entry which is preliminary data.</text>
</comment>
<proteinExistence type="predicted"/>
<dbReference type="Proteomes" id="UP001470230">
    <property type="component" value="Unassembled WGS sequence"/>
</dbReference>
<dbReference type="Pfam" id="PF04190">
    <property type="entry name" value="GET4"/>
    <property type="match status" value="1"/>
</dbReference>
<organism evidence="1 2">
    <name type="scientific">Tritrichomonas musculus</name>
    <dbReference type="NCBI Taxonomy" id="1915356"/>
    <lineage>
        <taxon>Eukaryota</taxon>
        <taxon>Metamonada</taxon>
        <taxon>Parabasalia</taxon>
        <taxon>Tritrichomonadida</taxon>
        <taxon>Tritrichomonadidae</taxon>
        <taxon>Tritrichomonas</taxon>
    </lineage>
</organism>
<evidence type="ECO:0000313" key="1">
    <source>
        <dbReference type="EMBL" id="KAK8878365.1"/>
    </source>
</evidence>
<keyword evidence="2" id="KW-1185">Reference proteome</keyword>
<reference evidence="1 2" key="1">
    <citation type="submission" date="2024-04" db="EMBL/GenBank/DDBJ databases">
        <title>Tritrichomonas musculus Genome.</title>
        <authorList>
            <person name="Alves-Ferreira E."/>
            <person name="Grigg M."/>
            <person name="Lorenzi H."/>
            <person name="Galac M."/>
        </authorList>
    </citation>
    <scope>NUCLEOTIDE SEQUENCE [LARGE SCALE GENOMIC DNA]</scope>
    <source>
        <strain evidence="1 2">EAF2021</strain>
    </source>
</reference>
<name>A0ABR2JMQ6_9EUKA</name>
<sequence length="347" mass="40222">MLLKQERLFLIQTFTKMNISSEKEQYLKKLREDILQLVQDGNSYTAIEKTNVYVRQMKKVDQLEESLMFMMRVALILMEREDWHASSVCAYRAISLFPSESKTIRKILKQLFFDFAEKARPELVCPELFGFYNKLSTIFHNQEEELLLKQAWLADQANNYYYAQTFYSELLIKYTQNENDDQNESPNDEKIDKVISSLGILIWKWIQSEGKEGEKQQKNISQYIFARCVLLILTIRGHNITEIAQKFVAVFKSSSPENINVDEFCNLPLFHFIDFFIKAIDRRSKETAAFLIKKYEPALNVDSDIIEYANTAKEALNSRDASGLAGLGSMLQSFLGRMLSGNGNDGH</sequence>
<dbReference type="InterPro" id="IPR011990">
    <property type="entry name" value="TPR-like_helical_dom_sf"/>
</dbReference>
<protein>
    <submittedName>
        <fullName evidence="1">Uncharacterized protein</fullName>
    </submittedName>
</protein>